<dbReference type="InterPro" id="IPR036680">
    <property type="entry name" value="SPOR-like_sf"/>
</dbReference>
<dbReference type="EMBL" id="MEUF01000059">
    <property type="protein sequence ID" value="OGC33541.1"/>
    <property type="molecule type" value="Genomic_DNA"/>
</dbReference>
<reference evidence="4 5" key="1">
    <citation type="journal article" date="2016" name="Nat. Commun.">
        <title>Thousands of microbial genomes shed light on interconnected biogeochemical processes in an aquifer system.</title>
        <authorList>
            <person name="Anantharaman K."/>
            <person name="Brown C.T."/>
            <person name="Hug L.A."/>
            <person name="Sharon I."/>
            <person name="Castelle C.J."/>
            <person name="Probst A.J."/>
            <person name="Thomas B.C."/>
            <person name="Singh A."/>
            <person name="Wilkins M.J."/>
            <person name="Karaoz U."/>
            <person name="Brodie E.L."/>
            <person name="Williams K.H."/>
            <person name="Hubbard S.S."/>
            <person name="Banfield J.F."/>
        </authorList>
    </citation>
    <scope>NUCLEOTIDE SEQUENCE [LARGE SCALE GENOMIC DNA]</scope>
</reference>
<evidence type="ECO:0000313" key="5">
    <source>
        <dbReference type="Proteomes" id="UP000178951"/>
    </source>
</evidence>
<keyword evidence="2" id="KW-1133">Transmembrane helix</keyword>
<dbReference type="InterPro" id="IPR007730">
    <property type="entry name" value="SPOR-like_dom"/>
</dbReference>
<name>A0A1F4TLD4_UNCSA</name>
<dbReference type="GO" id="GO:0042834">
    <property type="term" value="F:peptidoglycan binding"/>
    <property type="evidence" value="ECO:0007669"/>
    <property type="project" value="InterPro"/>
</dbReference>
<comment type="caution">
    <text evidence="4">The sequence shown here is derived from an EMBL/GenBank/DDBJ whole genome shotgun (WGS) entry which is preliminary data.</text>
</comment>
<dbReference type="STRING" id="1802583.A2311_02310"/>
<protein>
    <recommendedName>
        <fullName evidence="3">SPOR domain-containing protein</fullName>
    </recommendedName>
</protein>
<evidence type="ECO:0000313" key="4">
    <source>
        <dbReference type="EMBL" id="OGC33541.1"/>
    </source>
</evidence>
<feature type="transmembrane region" description="Helical" evidence="2">
    <location>
        <begin position="37"/>
        <end position="57"/>
    </location>
</feature>
<feature type="region of interest" description="Disordered" evidence="1">
    <location>
        <begin position="1"/>
        <end position="29"/>
    </location>
</feature>
<evidence type="ECO:0000259" key="3">
    <source>
        <dbReference type="PROSITE" id="PS51724"/>
    </source>
</evidence>
<dbReference type="SUPFAM" id="SSF110997">
    <property type="entry name" value="Sporulation related repeat"/>
    <property type="match status" value="1"/>
</dbReference>
<dbReference type="Proteomes" id="UP000178951">
    <property type="component" value="Unassembled WGS sequence"/>
</dbReference>
<feature type="domain" description="SPOR" evidence="3">
    <location>
        <begin position="142"/>
        <end position="216"/>
    </location>
</feature>
<dbReference type="PROSITE" id="PS51724">
    <property type="entry name" value="SPOR"/>
    <property type="match status" value="1"/>
</dbReference>
<accession>A0A1F4TLD4</accession>
<gene>
    <name evidence="4" type="ORF">A2311_02310</name>
</gene>
<dbReference type="AlphaFoldDB" id="A0A1F4TLD4"/>
<sequence length="216" mass="23923">MENFQPGSPTNFRTQPEEQSPIIEPDHRPDGHPLINFIKGLMTFLVLLAVVAGSFWFSFQLGRKILTPTKSLNERAKIQVPIPEPPPSIKSLQQLGYNISAEATLPKKANQQPKKLTIKEPPKAPIIKKVQPVILETVNTVQPKAGYFKLQAGLFVDKGQADSLRNQLKSAGIDAFVKKTADGWRVQAGAYLKKEQAERAQTEIGAKGFKAHVIHE</sequence>
<evidence type="ECO:0000256" key="1">
    <source>
        <dbReference type="SAM" id="MobiDB-lite"/>
    </source>
</evidence>
<evidence type="ECO:0000256" key="2">
    <source>
        <dbReference type="SAM" id="Phobius"/>
    </source>
</evidence>
<dbReference type="Pfam" id="PF05036">
    <property type="entry name" value="SPOR"/>
    <property type="match status" value="1"/>
</dbReference>
<organism evidence="4 5">
    <name type="scientific">candidate division WOR-1 bacterium RIFOXYB2_FULL_48_7</name>
    <dbReference type="NCBI Taxonomy" id="1802583"/>
    <lineage>
        <taxon>Bacteria</taxon>
        <taxon>Bacillati</taxon>
        <taxon>Saganbacteria</taxon>
    </lineage>
</organism>
<keyword evidence="2" id="KW-0472">Membrane</keyword>
<dbReference type="Gene3D" id="3.30.70.1070">
    <property type="entry name" value="Sporulation related repeat"/>
    <property type="match status" value="1"/>
</dbReference>
<proteinExistence type="predicted"/>
<feature type="compositionally biased region" description="Polar residues" evidence="1">
    <location>
        <begin position="1"/>
        <end position="18"/>
    </location>
</feature>
<keyword evidence="2" id="KW-0812">Transmembrane</keyword>